<evidence type="ECO:0000313" key="2">
    <source>
        <dbReference type="Proteomes" id="UP000509684"/>
    </source>
</evidence>
<dbReference type="Proteomes" id="UP000509684">
    <property type="component" value="Chromosome"/>
</dbReference>
<sequence length="108" mass="11930">MPRMIHKPAAQRQRIADLTGFPLSVVEEIIAVHAAMILGDLARWQSAHLPALGRIRVRRGPATRVHQSHLSAGVVTSSETIRPGILRASLKPSKRLSRVLKTLDEVFD</sequence>
<evidence type="ECO:0000313" key="1">
    <source>
        <dbReference type="EMBL" id="QLH50255.1"/>
    </source>
</evidence>
<proteinExistence type="predicted"/>
<organism evidence="1 2">
    <name type="scientific">Candidatus Accumulibacter cognatus</name>
    <dbReference type="NCBI Taxonomy" id="2954383"/>
    <lineage>
        <taxon>Bacteria</taxon>
        <taxon>Pseudomonadati</taxon>
        <taxon>Pseudomonadota</taxon>
        <taxon>Betaproteobacteria</taxon>
        <taxon>Candidatus Accumulibacter</taxon>
    </lineage>
</organism>
<gene>
    <name evidence="1" type="ORF">HWD57_11030</name>
</gene>
<name>A0A7D5N9Z7_9PROT</name>
<protein>
    <submittedName>
        <fullName evidence="1">Uncharacterized protein</fullName>
    </submittedName>
</protein>
<dbReference type="AlphaFoldDB" id="A0A7D5N9Z7"/>
<accession>A0A7D5N9Z7</accession>
<reference evidence="1 2" key="1">
    <citation type="journal article" date="2019" name="Microbiome">
        <title>Annotated bacterial chromosomes from frame-shift-corrected long-read metagenomic data.</title>
        <authorList>
            <person name="Arumugam K."/>
            <person name="Bagci C."/>
            <person name="Bessarab I."/>
            <person name="Beier S."/>
            <person name="Buchfink B."/>
            <person name="Gorska A."/>
            <person name="Qiu G."/>
            <person name="Huson D.H."/>
            <person name="Williams R.B.H."/>
        </authorList>
    </citation>
    <scope>NUCLEOTIDE SEQUENCE [LARGE SCALE GENOMIC DNA]</scope>
    <source>
        <strain evidence="1">SSA1</strain>
    </source>
</reference>
<dbReference type="KEGG" id="acog:HWD57_11030"/>
<dbReference type="EMBL" id="CP058708">
    <property type="protein sequence ID" value="QLH50255.1"/>
    <property type="molecule type" value="Genomic_DNA"/>
</dbReference>